<keyword evidence="7" id="KW-0378">Hydrolase</keyword>
<evidence type="ECO:0000259" key="6">
    <source>
        <dbReference type="Pfam" id="PF08573"/>
    </source>
</evidence>
<reference evidence="7 8" key="1">
    <citation type="journal article" date="2018" name="BMC Genomics">
        <title>Comparative genome analyses reveal sequence features reflecting distinct modes of host-adaptation between dicot and monocot powdery mildew.</title>
        <authorList>
            <person name="Wu Y."/>
            <person name="Ma X."/>
            <person name="Pan Z."/>
            <person name="Kale S.D."/>
            <person name="Song Y."/>
            <person name="King H."/>
            <person name="Zhang Q."/>
            <person name="Presley C."/>
            <person name="Deng X."/>
            <person name="Wei C.I."/>
            <person name="Xiao S."/>
        </authorList>
    </citation>
    <scope>NUCLEOTIDE SEQUENCE [LARGE SCALE GENOMIC DNA]</scope>
    <source>
        <strain evidence="7">UMSG2</strain>
    </source>
</reference>
<gene>
    <name evidence="7" type="ORF">OnM2_095012</name>
</gene>
<dbReference type="STRING" id="212602.A0A420HB46"/>
<dbReference type="AlphaFoldDB" id="A0A420HB46"/>
<evidence type="ECO:0000256" key="5">
    <source>
        <dbReference type="SAM" id="MobiDB-lite"/>
    </source>
</evidence>
<protein>
    <submittedName>
        <fullName evidence="7">Putative p-loop containing nucleoside triphosphate hydrolase</fullName>
    </submittedName>
</protein>
<accession>A0A420HB46</accession>
<dbReference type="Proteomes" id="UP000286134">
    <property type="component" value="Unassembled WGS sequence"/>
</dbReference>
<dbReference type="OrthoDB" id="5801062at2759"/>
<feature type="region of interest" description="Disordered" evidence="5">
    <location>
        <begin position="479"/>
        <end position="498"/>
    </location>
</feature>
<organism evidence="7 8">
    <name type="scientific">Erysiphe neolycopersici</name>
    <dbReference type="NCBI Taxonomy" id="212602"/>
    <lineage>
        <taxon>Eukaryota</taxon>
        <taxon>Fungi</taxon>
        <taxon>Dikarya</taxon>
        <taxon>Ascomycota</taxon>
        <taxon>Pezizomycotina</taxon>
        <taxon>Leotiomycetes</taxon>
        <taxon>Erysiphales</taxon>
        <taxon>Erysiphaceae</taxon>
        <taxon>Erysiphe</taxon>
    </lineage>
</organism>
<evidence type="ECO:0000256" key="2">
    <source>
        <dbReference type="ARBA" id="ARBA00022763"/>
    </source>
</evidence>
<feature type="coiled-coil region" evidence="4">
    <location>
        <begin position="53"/>
        <end position="97"/>
    </location>
</feature>
<comment type="subcellular location">
    <subcellularLocation>
        <location evidence="1">Nucleus</location>
    </subcellularLocation>
</comment>
<feature type="domain" description="DNA endonuclease activator Ctp1 C-terminal" evidence="6">
    <location>
        <begin position="530"/>
        <end position="642"/>
    </location>
</feature>
<feature type="coiled-coil region" evidence="4">
    <location>
        <begin position="142"/>
        <end position="197"/>
    </location>
</feature>
<feature type="region of interest" description="Disordered" evidence="5">
    <location>
        <begin position="283"/>
        <end position="315"/>
    </location>
</feature>
<evidence type="ECO:0000256" key="3">
    <source>
        <dbReference type="ARBA" id="ARBA00023242"/>
    </source>
</evidence>
<name>A0A420HB46_9PEZI</name>
<dbReference type="GO" id="GO:0006281">
    <property type="term" value="P:DNA repair"/>
    <property type="evidence" value="ECO:0007669"/>
    <property type="project" value="InterPro"/>
</dbReference>
<keyword evidence="2" id="KW-0227">DNA damage</keyword>
<keyword evidence="4" id="KW-0175">Coiled coil</keyword>
<proteinExistence type="predicted"/>
<comment type="caution">
    <text evidence="7">The sequence shown here is derived from an EMBL/GenBank/DDBJ whole genome shotgun (WGS) entry which is preliminary data.</text>
</comment>
<keyword evidence="8" id="KW-1185">Reference proteome</keyword>
<dbReference type="GO" id="GO:0016787">
    <property type="term" value="F:hydrolase activity"/>
    <property type="evidence" value="ECO:0007669"/>
    <property type="project" value="UniProtKB-KW"/>
</dbReference>
<sequence length="677" mass="77348">MKSWEDGKNELGRQFARICALIDKNISEEVNSSSMIPVEKEELKILRENSSKIAKLVENNARLVDELERCKAVAARVDILEKKNRALASELNQILSNTQSNDESKPQVDISHLQTILSTEDKIDAKEYQRMVKKYNVISENCNQLKGAWAKMERKLREQKRKSREWALHLENRDNIIKKKTLKIKKLGQELMELKDRIGIDGTSANKTLLRSISHKNDENLENKKFEKLIDNGPSKHQICFLEFENPSDLPQHKFFASDKSVDQVVDKNCVLPKLMEASGSADDKYHPINSPRITSKLQMSMKRKRESKDESHSGFESEIITKNFFRSQDFQHLKDSIDLDDVGQKFETPKKLNGYFQLAAKSNCASDSALLSSPIDEEVNHNNDCSNASCSSNENRNGDSFARKQKFPEKFSCEKTEIKCLSPEKSHAKSIELNRLFDKEQLKALSEPSSPVFESRACNKVTTPANLPFPSSLLSSKESRFHQEAPQQQSLSSKSINNQQRNLRALPIEKLDIQDFKINPDYNQGYNYAFSEVVRGHARKKLQGCLKPCCAPKYRALAEVSRKSSGKLSFSQEESDRLMLEEFLGDNAHKLQSMSGMDKEELLIQAKTRDLANKHGIHRHAYNNPETPVGIWNADFPTTQEALDDQKKITERKRKTVQARYAEAMRPGGAYKFRDE</sequence>
<dbReference type="EMBL" id="MCFK01009576">
    <property type="protein sequence ID" value="RKF54674.1"/>
    <property type="molecule type" value="Genomic_DNA"/>
</dbReference>
<dbReference type="Pfam" id="PF08573">
    <property type="entry name" value="SAE2"/>
    <property type="match status" value="1"/>
</dbReference>
<feature type="compositionally biased region" description="Polar residues" evidence="5">
    <location>
        <begin position="486"/>
        <end position="498"/>
    </location>
</feature>
<keyword evidence="3" id="KW-0539">Nucleus</keyword>
<dbReference type="GO" id="GO:0005634">
    <property type="term" value="C:nucleus"/>
    <property type="evidence" value="ECO:0007669"/>
    <property type="project" value="UniProtKB-SubCell"/>
</dbReference>
<evidence type="ECO:0000256" key="4">
    <source>
        <dbReference type="SAM" id="Coils"/>
    </source>
</evidence>
<evidence type="ECO:0000256" key="1">
    <source>
        <dbReference type="ARBA" id="ARBA00004123"/>
    </source>
</evidence>
<dbReference type="InterPro" id="IPR013882">
    <property type="entry name" value="Ctp1_C"/>
</dbReference>
<evidence type="ECO:0000313" key="7">
    <source>
        <dbReference type="EMBL" id="RKF54674.1"/>
    </source>
</evidence>
<evidence type="ECO:0000313" key="8">
    <source>
        <dbReference type="Proteomes" id="UP000286134"/>
    </source>
</evidence>